<dbReference type="PANTHER" id="PTHR45663:SF11">
    <property type="entry name" value="GEO12009P1"/>
    <property type="match status" value="1"/>
</dbReference>
<dbReference type="GO" id="GO:0005829">
    <property type="term" value="C:cytosol"/>
    <property type="evidence" value="ECO:0007669"/>
    <property type="project" value="TreeGrafter"/>
</dbReference>
<evidence type="ECO:0000256" key="6">
    <source>
        <dbReference type="NCBIfam" id="TIGR01068"/>
    </source>
</evidence>
<dbReference type="Gene3D" id="3.40.30.10">
    <property type="entry name" value="Glutaredoxin"/>
    <property type="match status" value="1"/>
</dbReference>
<evidence type="ECO:0000313" key="9">
    <source>
        <dbReference type="EMBL" id="MBO8453140.1"/>
    </source>
</evidence>
<dbReference type="PROSITE" id="PS51352">
    <property type="entry name" value="THIOREDOXIN_2"/>
    <property type="match status" value="1"/>
</dbReference>
<evidence type="ECO:0000256" key="3">
    <source>
        <dbReference type="ARBA" id="ARBA00022982"/>
    </source>
</evidence>
<dbReference type="PANTHER" id="PTHR45663">
    <property type="entry name" value="GEO12009P1"/>
    <property type="match status" value="1"/>
</dbReference>
<dbReference type="NCBIfam" id="TIGR01068">
    <property type="entry name" value="thioredoxin"/>
    <property type="match status" value="1"/>
</dbReference>
<keyword evidence="3" id="KW-0249">Electron transport</keyword>
<keyword evidence="2" id="KW-0813">Transport</keyword>
<dbReference type="InterPro" id="IPR036249">
    <property type="entry name" value="Thioredoxin-like_sf"/>
</dbReference>
<dbReference type="PROSITE" id="PS00194">
    <property type="entry name" value="THIOREDOXIN_1"/>
    <property type="match status" value="1"/>
</dbReference>
<feature type="signal peptide" evidence="7">
    <location>
        <begin position="1"/>
        <end position="21"/>
    </location>
</feature>
<comment type="similarity">
    <text evidence="1">Belongs to the thioredoxin family.</text>
</comment>
<dbReference type="Proteomes" id="UP000771749">
    <property type="component" value="Unassembled WGS sequence"/>
</dbReference>
<proteinExistence type="inferred from homology"/>
<protein>
    <recommendedName>
        <fullName evidence="6">Thioredoxin</fullName>
    </recommendedName>
</protein>
<dbReference type="CDD" id="cd02947">
    <property type="entry name" value="TRX_family"/>
    <property type="match status" value="1"/>
</dbReference>
<sequence>MKTSIYAAMTAAAMLAGLLTANDMSAGAVTAGNAGTGNAPAAVEKQEEGKVILLSEEEYKAMVEDFTTEEWKYLGDRPAIVDFYADWCGPCRQMSPILEKIASDYKGKINVYKVNVDNARNLSKSYGIRSIPMFLLIPVEGEPVKAVGSMPEEQFRAKVKDALL</sequence>
<evidence type="ECO:0000313" key="10">
    <source>
        <dbReference type="Proteomes" id="UP000771749"/>
    </source>
</evidence>
<dbReference type="GO" id="GO:0045454">
    <property type="term" value="P:cell redox homeostasis"/>
    <property type="evidence" value="ECO:0007669"/>
    <property type="project" value="TreeGrafter"/>
</dbReference>
<dbReference type="AlphaFoldDB" id="A0A940DN79"/>
<reference evidence="9" key="2">
    <citation type="journal article" date="2021" name="PeerJ">
        <title>Extensive microbial diversity within the chicken gut microbiome revealed by metagenomics and culture.</title>
        <authorList>
            <person name="Gilroy R."/>
            <person name="Ravi A."/>
            <person name="Getino M."/>
            <person name="Pursley I."/>
            <person name="Horton D.L."/>
            <person name="Alikhan N.F."/>
            <person name="Baker D."/>
            <person name="Gharbi K."/>
            <person name="Hall N."/>
            <person name="Watson M."/>
            <person name="Adriaenssens E.M."/>
            <person name="Foster-Nyarko E."/>
            <person name="Jarju S."/>
            <person name="Secka A."/>
            <person name="Antonio M."/>
            <person name="Oren A."/>
            <person name="Chaudhuri R.R."/>
            <person name="La Ragione R."/>
            <person name="Hildebrand F."/>
            <person name="Pallen M.J."/>
        </authorList>
    </citation>
    <scope>NUCLEOTIDE SEQUENCE</scope>
    <source>
        <strain evidence="9">F1-3629</strain>
    </source>
</reference>
<dbReference type="SUPFAM" id="SSF52833">
    <property type="entry name" value="Thioredoxin-like"/>
    <property type="match status" value="1"/>
</dbReference>
<evidence type="ECO:0000259" key="8">
    <source>
        <dbReference type="PROSITE" id="PS51352"/>
    </source>
</evidence>
<feature type="chain" id="PRO_5037765369" description="Thioredoxin" evidence="7">
    <location>
        <begin position="22"/>
        <end position="164"/>
    </location>
</feature>
<comment type="caution">
    <text evidence="9">The sequence shown here is derived from an EMBL/GenBank/DDBJ whole genome shotgun (WGS) entry which is preliminary data.</text>
</comment>
<name>A0A940DN79_9BACT</name>
<evidence type="ECO:0000256" key="1">
    <source>
        <dbReference type="ARBA" id="ARBA00008987"/>
    </source>
</evidence>
<evidence type="ECO:0000256" key="2">
    <source>
        <dbReference type="ARBA" id="ARBA00022448"/>
    </source>
</evidence>
<keyword evidence="4" id="KW-1015">Disulfide bond</keyword>
<evidence type="ECO:0000256" key="4">
    <source>
        <dbReference type="ARBA" id="ARBA00023157"/>
    </source>
</evidence>
<dbReference type="Pfam" id="PF00085">
    <property type="entry name" value="Thioredoxin"/>
    <property type="match status" value="1"/>
</dbReference>
<gene>
    <name evidence="9" type="primary">trxA</name>
    <name evidence="9" type="ORF">IAC07_00265</name>
</gene>
<dbReference type="EMBL" id="JADIMJ010000006">
    <property type="protein sequence ID" value="MBO8453140.1"/>
    <property type="molecule type" value="Genomic_DNA"/>
</dbReference>
<dbReference type="InterPro" id="IPR013766">
    <property type="entry name" value="Thioredoxin_domain"/>
</dbReference>
<dbReference type="PRINTS" id="PR00421">
    <property type="entry name" value="THIOREDOXIN"/>
</dbReference>
<evidence type="ECO:0000256" key="7">
    <source>
        <dbReference type="SAM" id="SignalP"/>
    </source>
</evidence>
<evidence type="ECO:0000256" key="5">
    <source>
        <dbReference type="ARBA" id="ARBA00023284"/>
    </source>
</evidence>
<organism evidence="9 10">
    <name type="scientific">Candidatus Cryptobacteroides gallistercoris</name>
    <dbReference type="NCBI Taxonomy" id="2840765"/>
    <lineage>
        <taxon>Bacteria</taxon>
        <taxon>Pseudomonadati</taxon>
        <taxon>Bacteroidota</taxon>
        <taxon>Bacteroidia</taxon>
        <taxon>Bacteroidales</taxon>
        <taxon>Candidatus Cryptobacteroides</taxon>
    </lineage>
</organism>
<dbReference type="InterPro" id="IPR017937">
    <property type="entry name" value="Thioredoxin_CS"/>
</dbReference>
<dbReference type="InterPro" id="IPR005746">
    <property type="entry name" value="Thioredoxin"/>
</dbReference>
<keyword evidence="5" id="KW-0676">Redox-active center</keyword>
<dbReference type="GO" id="GO:0015035">
    <property type="term" value="F:protein-disulfide reductase activity"/>
    <property type="evidence" value="ECO:0007669"/>
    <property type="project" value="UniProtKB-UniRule"/>
</dbReference>
<accession>A0A940DN79</accession>
<reference evidence="9" key="1">
    <citation type="submission" date="2020-10" db="EMBL/GenBank/DDBJ databases">
        <authorList>
            <person name="Gilroy R."/>
        </authorList>
    </citation>
    <scope>NUCLEOTIDE SEQUENCE</scope>
    <source>
        <strain evidence="9">F1-3629</strain>
    </source>
</reference>
<feature type="domain" description="Thioredoxin" evidence="8">
    <location>
        <begin position="33"/>
        <end position="164"/>
    </location>
</feature>
<keyword evidence="7" id="KW-0732">Signal</keyword>